<dbReference type="GO" id="GO:0016740">
    <property type="term" value="F:transferase activity"/>
    <property type="evidence" value="ECO:0007669"/>
    <property type="project" value="UniProtKB-KW"/>
</dbReference>
<dbReference type="EMBL" id="LFXJ01000005">
    <property type="protein sequence ID" value="KMY31356.1"/>
    <property type="molecule type" value="Genomic_DNA"/>
</dbReference>
<organism evidence="2 3">
    <name type="scientific">Lysinibacillus xylanilyticus</name>
    <dbReference type="NCBI Taxonomy" id="582475"/>
    <lineage>
        <taxon>Bacteria</taxon>
        <taxon>Bacillati</taxon>
        <taxon>Bacillota</taxon>
        <taxon>Bacilli</taxon>
        <taxon>Bacillales</taxon>
        <taxon>Bacillaceae</taxon>
        <taxon>Lysinibacillus</taxon>
    </lineage>
</organism>
<sequence>MTMDDYFYNGELMKCYEEAKQVTNENEKALADKYIKLLEEYDFANYPKATLSVETQHGERADESYPESDAVVEIRAIKDETEFSKRIKELEDVAAIGTPNEKAHSFFTQGELFLYAHHYNESVHCFRQAVKENPNKALYWGITGQTMHRFGWMPFDALGYLEQAINLDPKNARWKWNKALVLIQLAKDLQLAPFMANAAITLEEAIADCGEHQCSLKDAIQNTIDNMDSYVFS</sequence>
<gene>
    <name evidence="2" type="ORF">ACZ11_03595</name>
</gene>
<evidence type="ECO:0000313" key="3">
    <source>
        <dbReference type="Proteomes" id="UP000037326"/>
    </source>
</evidence>
<dbReference type="PROSITE" id="PS50005">
    <property type="entry name" value="TPR"/>
    <property type="match status" value="1"/>
</dbReference>
<dbReference type="Gene3D" id="1.25.40.10">
    <property type="entry name" value="Tetratricopeptide repeat domain"/>
    <property type="match status" value="1"/>
</dbReference>
<dbReference type="AlphaFoldDB" id="A0A0K9FB70"/>
<dbReference type="GeneID" id="96597401"/>
<evidence type="ECO:0000313" key="2">
    <source>
        <dbReference type="EMBL" id="KMY31356.1"/>
    </source>
</evidence>
<keyword evidence="1" id="KW-0802">TPR repeat</keyword>
<dbReference type="SUPFAM" id="SSF48452">
    <property type="entry name" value="TPR-like"/>
    <property type="match status" value="1"/>
</dbReference>
<reference evidence="3" key="1">
    <citation type="submission" date="2015-07" db="EMBL/GenBank/DDBJ databases">
        <authorList>
            <consortium name="Consortium for Microbial Forensics and Genomics (microFORGE)"/>
            <person name="Knight B.M."/>
            <person name="Roberts D.P."/>
            <person name="Lin D."/>
            <person name="Hari K."/>
            <person name="Fletcher J."/>
            <person name="Melcher U."/>
            <person name="Blagden T."/>
            <person name="Winegar R.A."/>
        </authorList>
    </citation>
    <scope>NUCLEOTIDE SEQUENCE [LARGE SCALE GENOMIC DNA]</scope>
    <source>
        <strain evidence="3">DSM 23493</strain>
    </source>
</reference>
<dbReference type="InterPro" id="IPR019734">
    <property type="entry name" value="TPR_rpt"/>
</dbReference>
<name>A0A0K9FB70_9BACI</name>
<dbReference type="InterPro" id="IPR011990">
    <property type="entry name" value="TPR-like_helical_dom_sf"/>
</dbReference>
<evidence type="ECO:0000256" key="1">
    <source>
        <dbReference type="PROSITE-ProRule" id="PRU00339"/>
    </source>
</evidence>
<protein>
    <submittedName>
        <fullName evidence="2">O-linked GlcNAc transferase</fullName>
    </submittedName>
</protein>
<feature type="repeat" description="TPR" evidence="1">
    <location>
        <begin position="103"/>
        <end position="136"/>
    </location>
</feature>
<proteinExistence type="predicted"/>
<dbReference type="PATRIC" id="fig|582475.4.peg.112"/>
<comment type="caution">
    <text evidence="2">The sequence shown here is derived from an EMBL/GenBank/DDBJ whole genome shotgun (WGS) entry which is preliminary data.</text>
</comment>
<dbReference type="RefSeq" id="WP_049663867.1">
    <property type="nucleotide sequence ID" value="NZ_JBIVOC010000011.1"/>
</dbReference>
<keyword evidence="2" id="KW-0808">Transferase</keyword>
<dbReference type="OrthoDB" id="2730244at2"/>
<accession>A0A0K9FB70</accession>
<dbReference type="Proteomes" id="UP000037326">
    <property type="component" value="Unassembled WGS sequence"/>
</dbReference>